<sequence>MFIRAKIRIARQNNQPKPDFSQLLQAEINQIKPKQTSLFVEQKRPIPILHWNNSDTALLELMIALQRSGAIVAEEGKLSQRQILQIAEWLFNRPIKAPSTKLNQARERKKDNAVFLENLKGHFQAYSQELDEKQRKRR</sequence>
<evidence type="ECO:0000313" key="2">
    <source>
        <dbReference type="Proteomes" id="UP001597051"/>
    </source>
</evidence>
<organism evidence="1 2">
    <name type="scientific">Flavobacterium myungsuense</name>
    <dbReference type="NCBI Taxonomy" id="651823"/>
    <lineage>
        <taxon>Bacteria</taxon>
        <taxon>Pseudomonadati</taxon>
        <taxon>Bacteroidota</taxon>
        <taxon>Flavobacteriia</taxon>
        <taxon>Flavobacteriales</taxon>
        <taxon>Flavobacteriaceae</taxon>
        <taxon>Flavobacterium</taxon>
    </lineage>
</organism>
<proteinExistence type="predicted"/>
<evidence type="ECO:0000313" key="1">
    <source>
        <dbReference type="EMBL" id="MFD0984029.1"/>
    </source>
</evidence>
<dbReference type="InterPro" id="IPR018534">
    <property type="entry name" value="Tet_reg_excision_RteC"/>
</dbReference>
<dbReference type="RefSeq" id="WP_379756388.1">
    <property type="nucleotide sequence ID" value="NZ_JBHSYB010000025.1"/>
</dbReference>
<dbReference type="EMBL" id="JBHTIZ010000013">
    <property type="protein sequence ID" value="MFD0984029.1"/>
    <property type="molecule type" value="Genomic_DNA"/>
</dbReference>
<comment type="caution">
    <text evidence="1">The sequence shown here is derived from an EMBL/GenBank/DDBJ whole genome shotgun (WGS) entry which is preliminary data.</text>
</comment>
<dbReference type="Proteomes" id="UP001597051">
    <property type="component" value="Unassembled WGS sequence"/>
</dbReference>
<reference evidence="2" key="1">
    <citation type="journal article" date="2019" name="Int. J. Syst. Evol. Microbiol.">
        <title>The Global Catalogue of Microorganisms (GCM) 10K type strain sequencing project: providing services to taxonomists for standard genome sequencing and annotation.</title>
        <authorList>
            <consortium name="The Broad Institute Genomics Platform"/>
            <consortium name="The Broad Institute Genome Sequencing Center for Infectious Disease"/>
            <person name="Wu L."/>
            <person name="Ma J."/>
        </authorList>
    </citation>
    <scope>NUCLEOTIDE SEQUENCE [LARGE SCALE GENOMIC DNA]</scope>
    <source>
        <strain evidence="2">CECT 7649</strain>
    </source>
</reference>
<gene>
    <name evidence="1" type="ORF">ACFQ0S_06005</name>
</gene>
<name>A0ABW3J1Q3_9FLAO</name>
<protein>
    <submittedName>
        <fullName evidence="1">RteC domain-containing protein</fullName>
    </submittedName>
</protein>
<keyword evidence="2" id="KW-1185">Reference proteome</keyword>
<accession>A0ABW3J1Q3</accession>
<dbReference type="Pfam" id="PF09357">
    <property type="entry name" value="RteC"/>
    <property type="match status" value="1"/>
</dbReference>